<keyword evidence="2" id="KW-1185">Reference proteome</keyword>
<sequence length="188" mass="21914">MACHKVDWRLGEGPGHVFFVGRPVARPGACILRETAYREVDWRPVKGPGHVFFVRRPVARWTGDQLKARHVFFVRRPIARWTGDQLKARTCILRETACREVDWRPVKGQACILRETAYCEVDWRPVKGPGHVFFVRRPVARWTGDQLKTRNMYSSWDGLSRGVMTTRSGHVDYRWSRIARRGTVRHCC</sequence>
<proteinExistence type="predicted"/>
<dbReference type="EMBL" id="BGZK01001933">
    <property type="protein sequence ID" value="GBP88437.1"/>
    <property type="molecule type" value="Genomic_DNA"/>
</dbReference>
<protein>
    <submittedName>
        <fullName evidence="1">Uncharacterized protein</fullName>
    </submittedName>
</protein>
<dbReference type="AlphaFoldDB" id="A0A4C1ZP83"/>
<name>A0A4C1ZP83_EUMVA</name>
<comment type="caution">
    <text evidence="1">The sequence shown here is derived from an EMBL/GenBank/DDBJ whole genome shotgun (WGS) entry which is preliminary data.</text>
</comment>
<evidence type="ECO:0000313" key="1">
    <source>
        <dbReference type="EMBL" id="GBP88437.1"/>
    </source>
</evidence>
<organism evidence="1 2">
    <name type="scientific">Eumeta variegata</name>
    <name type="common">Bagworm moth</name>
    <name type="synonym">Eumeta japonica</name>
    <dbReference type="NCBI Taxonomy" id="151549"/>
    <lineage>
        <taxon>Eukaryota</taxon>
        <taxon>Metazoa</taxon>
        <taxon>Ecdysozoa</taxon>
        <taxon>Arthropoda</taxon>
        <taxon>Hexapoda</taxon>
        <taxon>Insecta</taxon>
        <taxon>Pterygota</taxon>
        <taxon>Neoptera</taxon>
        <taxon>Endopterygota</taxon>
        <taxon>Lepidoptera</taxon>
        <taxon>Glossata</taxon>
        <taxon>Ditrysia</taxon>
        <taxon>Tineoidea</taxon>
        <taxon>Psychidae</taxon>
        <taxon>Oiketicinae</taxon>
        <taxon>Eumeta</taxon>
    </lineage>
</organism>
<evidence type="ECO:0000313" key="2">
    <source>
        <dbReference type="Proteomes" id="UP000299102"/>
    </source>
</evidence>
<gene>
    <name evidence="1" type="ORF">EVAR_61035_1</name>
</gene>
<accession>A0A4C1ZP83</accession>
<dbReference type="Proteomes" id="UP000299102">
    <property type="component" value="Unassembled WGS sequence"/>
</dbReference>
<reference evidence="1 2" key="1">
    <citation type="journal article" date="2019" name="Commun. Biol.">
        <title>The bagworm genome reveals a unique fibroin gene that provides high tensile strength.</title>
        <authorList>
            <person name="Kono N."/>
            <person name="Nakamura H."/>
            <person name="Ohtoshi R."/>
            <person name="Tomita M."/>
            <person name="Numata K."/>
            <person name="Arakawa K."/>
        </authorList>
    </citation>
    <scope>NUCLEOTIDE SEQUENCE [LARGE SCALE GENOMIC DNA]</scope>
</reference>